<dbReference type="NCBIfam" id="TIGR02364">
    <property type="entry name" value="dha_pts"/>
    <property type="match status" value="1"/>
</dbReference>
<dbReference type="PROSITE" id="PS51096">
    <property type="entry name" value="PTS_EIIA_TYPE_4"/>
    <property type="match status" value="1"/>
</dbReference>
<comment type="subunit">
    <text evidence="5">Homodimer. The dihydroxyacetone kinase complex is composed of a homodimer of DhaM, a homodimer of DhaK and the subunit DhaL.</text>
</comment>
<keyword evidence="7" id="KW-0418">Kinase</keyword>
<dbReference type="InterPro" id="IPR036662">
    <property type="entry name" value="PTS_EIIA_man-typ_sf"/>
</dbReference>
<dbReference type="Proteomes" id="UP000783390">
    <property type="component" value="Unassembled WGS sequence"/>
</dbReference>
<dbReference type="RefSeq" id="WP_209795185.1">
    <property type="nucleotide sequence ID" value="NZ_JAGGJZ010000001.1"/>
</dbReference>
<comment type="caution">
    <text evidence="7">The sequence shown here is derived from an EMBL/GenBank/DDBJ whole genome shotgun (WGS) entry which is preliminary data.</text>
</comment>
<evidence type="ECO:0000313" key="8">
    <source>
        <dbReference type="Proteomes" id="UP000783390"/>
    </source>
</evidence>
<evidence type="ECO:0000256" key="1">
    <source>
        <dbReference type="ARBA" id="ARBA00001113"/>
    </source>
</evidence>
<evidence type="ECO:0000259" key="6">
    <source>
        <dbReference type="PROSITE" id="PS51096"/>
    </source>
</evidence>
<dbReference type="InterPro" id="IPR004701">
    <property type="entry name" value="PTS_EIIA_man-typ"/>
</dbReference>
<evidence type="ECO:0000313" key="7">
    <source>
        <dbReference type="EMBL" id="MBP1888443.1"/>
    </source>
</evidence>
<dbReference type="InterPro" id="IPR039643">
    <property type="entry name" value="DhaM"/>
</dbReference>
<dbReference type="Pfam" id="PF03610">
    <property type="entry name" value="EIIA-man"/>
    <property type="match status" value="1"/>
</dbReference>
<keyword evidence="8" id="KW-1185">Reference proteome</keyword>
<dbReference type="PANTHER" id="PTHR38594:SF1">
    <property type="entry name" value="PEP-DEPENDENT DIHYDROXYACETONE KINASE, PHOSPHORYL DONOR SUBUNIT DHAM"/>
    <property type="match status" value="1"/>
</dbReference>
<evidence type="ECO:0000256" key="3">
    <source>
        <dbReference type="ARBA" id="ARBA00012095"/>
    </source>
</evidence>
<evidence type="ECO:0000256" key="2">
    <source>
        <dbReference type="ARBA" id="ARBA00002788"/>
    </source>
</evidence>
<protein>
    <recommendedName>
        <fullName evidence="3">phosphoenolpyruvate--glycerone phosphotransferase</fullName>
        <ecNumber evidence="3">2.7.1.121</ecNumber>
    </recommendedName>
</protein>
<reference evidence="7 8" key="1">
    <citation type="submission" date="2021-03" db="EMBL/GenBank/DDBJ databases">
        <title>Genomic Encyclopedia of Type Strains, Phase IV (KMG-IV): sequencing the most valuable type-strain genomes for metagenomic binning, comparative biology and taxonomic classification.</title>
        <authorList>
            <person name="Goeker M."/>
        </authorList>
    </citation>
    <scope>NUCLEOTIDE SEQUENCE [LARGE SCALE GENOMIC DNA]</scope>
    <source>
        <strain evidence="7 8">DSM 3984</strain>
    </source>
</reference>
<keyword evidence="4" id="KW-0808">Transferase</keyword>
<feature type="domain" description="PTS EIIA type-4" evidence="6">
    <location>
        <begin position="1"/>
        <end position="128"/>
    </location>
</feature>
<dbReference type="EMBL" id="JAGGJZ010000001">
    <property type="protein sequence ID" value="MBP1888443.1"/>
    <property type="molecule type" value="Genomic_DNA"/>
</dbReference>
<gene>
    <name evidence="7" type="ORF">J2Z53_000022</name>
</gene>
<dbReference type="PANTHER" id="PTHR38594">
    <property type="entry name" value="PEP-DEPENDENT DIHYDROXYACETONE KINASE, PHOSPHORYL DONOR SUBUNIT DHAM"/>
    <property type="match status" value="1"/>
</dbReference>
<dbReference type="GO" id="GO:0016301">
    <property type="term" value="F:kinase activity"/>
    <property type="evidence" value="ECO:0007669"/>
    <property type="project" value="UniProtKB-KW"/>
</dbReference>
<comment type="catalytic activity">
    <reaction evidence="1">
        <text>dihydroxyacetone + phosphoenolpyruvate = dihydroxyacetone phosphate + pyruvate</text>
        <dbReference type="Rhea" id="RHEA:18381"/>
        <dbReference type="ChEBI" id="CHEBI:15361"/>
        <dbReference type="ChEBI" id="CHEBI:16016"/>
        <dbReference type="ChEBI" id="CHEBI:57642"/>
        <dbReference type="ChEBI" id="CHEBI:58702"/>
        <dbReference type="EC" id="2.7.1.121"/>
    </reaction>
</comment>
<dbReference type="SUPFAM" id="SSF53062">
    <property type="entry name" value="PTS system fructose IIA component-like"/>
    <property type="match status" value="1"/>
</dbReference>
<organism evidence="7 8">
    <name type="scientific">Clostridium moniliforme</name>
    <dbReference type="NCBI Taxonomy" id="39489"/>
    <lineage>
        <taxon>Bacteria</taxon>
        <taxon>Bacillati</taxon>
        <taxon>Bacillota</taxon>
        <taxon>Clostridia</taxon>
        <taxon>Eubacteriales</taxon>
        <taxon>Clostridiaceae</taxon>
        <taxon>Clostridium</taxon>
    </lineage>
</organism>
<evidence type="ECO:0000256" key="5">
    <source>
        <dbReference type="ARBA" id="ARBA00046577"/>
    </source>
</evidence>
<accession>A0ABS4EWS1</accession>
<evidence type="ECO:0000256" key="4">
    <source>
        <dbReference type="ARBA" id="ARBA00022679"/>
    </source>
</evidence>
<proteinExistence type="predicted"/>
<sequence length="129" mass="13747">MVGLVIISHSKKVAEGAIEIAKQMAPEVKMVAAGGTKDGRIGTDIDIILDGINEIWSEDGVLVLFDLGSALMNAEMALEMLAEDKQKNVELVDAALIEGTISAAVSSSIGKSREVIKKELEELKLNKIN</sequence>
<dbReference type="InterPro" id="IPR012844">
    <property type="entry name" value="DhaM_N"/>
</dbReference>
<name>A0ABS4EWS1_9CLOT</name>
<comment type="function">
    <text evidence="2">Component of the dihydroxyacetone kinase complex, which is responsible for the phosphoenolpyruvate (PEP)-dependent phosphorylation of dihydroxyacetone. DhaM serves as the phosphoryl donor. Is phosphorylated by phosphoenolpyruvate in an EI- and HPr-dependent reaction, and a phosphorelay system on histidine residues finally leads to phosphoryl transfer to DhaL and dihydroxyacetone.</text>
</comment>
<dbReference type="EC" id="2.7.1.121" evidence="3"/>
<dbReference type="Gene3D" id="3.40.50.510">
    <property type="entry name" value="Phosphotransferase system, mannose-type IIA component"/>
    <property type="match status" value="1"/>
</dbReference>